<accession>A0A1E5XSJ6</accession>
<comment type="caution">
    <text evidence="1">The sequence shown here is derived from an EMBL/GenBank/DDBJ whole genome shotgun (WGS) entry which is preliminary data.</text>
</comment>
<dbReference type="RefSeq" id="WP_069909302.1">
    <property type="nucleotide sequence ID" value="NZ_LAJE02000155.1"/>
</dbReference>
<evidence type="ECO:0000313" key="2">
    <source>
        <dbReference type="Proteomes" id="UP000095463"/>
    </source>
</evidence>
<sequence>MTNLAPVSETDLHAFVDGQLPPERAAEVEAWLAAHPDKAAELVNWQRQNEALTALFGSTADETVPSRLDPHLIARSPAASRSFGWSQAAAAAVVTLALGGALGWAGRDYFSPPPRQELIASAVSAHALYVKENRHAVEVVAADKDHLVSWLSNRVERPINPPDLAADGFTLVGGRLLPGYGEQSAGPAAQLMYENAAQERVTVYITAALPDRRTDKEFTARDNLDAFYWANDKITCTVVGDLPEAQMQAVAKKVYQQLTWRPDGAPGGTWGT</sequence>
<dbReference type="EMBL" id="LAJE02000155">
    <property type="protein sequence ID" value="OEO31543.1"/>
    <property type="molecule type" value="Genomic_DNA"/>
</dbReference>
<dbReference type="OrthoDB" id="7187254at2"/>
<gene>
    <name evidence="1" type="ORF">VW23_015865</name>
</gene>
<protein>
    <recommendedName>
        <fullName evidence="3">Anti-sigma factor</fullName>
    </recommendedName>
</protein>
<dbReference type="AlphaFoldDB" id="A0A1E5XSJ6"/>
<proteinExistence type="predicted"/>
<organism evidence="1 2">
    <name type="scientific">Devosia insulae DS-56</name>
    <dbReference type="NCBI Taxonomy" id="1116389"/>
    <lineage>
        <taxon>Bacteria</taxon>
        <taxon>Pseudomonadati</taxon>
        <taxon>Pseudomonadota</taxon>
        <taxon>Alphaproteobacteria</taxon>
        <taxon>Hyphomicrobiales</taxon>
        <taxon>Devosiaceae</taxon>
        <taxon>Devosia</taxon>
    </lineage>
</organism>
<dbReference type="InterPro" id="IPR038484">
    <property type="entry name" value="MucB/RseB_C_sf"/>
</dbReference>
<dbReference type="Proteomes" id="UP000095463">
    <property type="component" value="Unassembled WGS sequence"/>
</dbReference>
<evidence type="ECO:0000313" key="1">
    <source>
        <dbReference type="EMBL" id="OEO31543.1"/>
    </source>
</evidence>
<reference evidence="1 2" key="1">
    <citation type="journal article" date="2015" name="Genome Announc.">
        <title>Genome Assemblies of Three Soil-Associated Devosia species: D. insulae, D. limi, and D. soli.</title>
        <authorList>
            <person name="Hassan Y.I."/>
            <person name="Lepp D."/>
            <person name="Zhou T."/>
        </authorList>
    </citation>
    <scope>NUCLEOTIDE SEQUENCE [LARGE SCALE GENOMIC DNA]</scope>
    <source>
        <strain evidence="1 2">DS-56</strain>
    </source>
</reference>
<name>A0A1E5XSJ6_9HYPH</name>
<keyword evidence="2" id="KW-1185">Reference proteome</keyword>
<evidence type="ECO:0008006" key="3">
    <source>
        <dbReference type="Google" id="ProtNLM"/>
    </source>
</evidence>
<dbReference type="Gene3D" id="3.30.200.100">
    <property type="entry name" value="MucB/RseB, C-terminal domain"/>
    <property type="match status" value="1"/>
</dbReference>